<dbReference type="Proteomes" id="UP000199435">
    <property type="component" value="Unassembled WGS sequence"/>
</dbReference>
<evidence type="ECO:0000313" key="1">
    <source>
        <dbReference type="EMBL" id="SCB07634.1"/>
    </source>
</evidence>
<proteinExistence type="predicted"/>
<dbReference type="GO" id="GO:0008168">
    <property type="term" value="F:methyltransferase activity"/>
    <property type="evidence" value="ECO:0007669"/>
    <property type="project" value="UniProtKB-KW"/>
</dbReference>
<dbReference type="EMBL" id="FMAH01000001">
    <property type="protein sequence ID" value="SCB07634.1"/>
    <property type="molecule type" value="Genomic_DNA"/>
</dbReference>
<dbReference type="Pfam" id="PF13578">
    <property type="entry name" value="Methyltransf_24"/>
    <property type="match status" value="1"/>
</dbReference>
<dbReference type="Gene3D" id="3.40.50.150">
    <property type="entry name" value="Vaccinia Virus protein VP39"/>
    <property type="match status" value="1"/>
</dbReference>
<dbReference type="OrthoDB" id="5764702at2"/>
<keyword evidence="2" id="KW-1185">Reference proteome</keyword>
<dbReference type="STRING" id="411945.GA0061102_1001106"/>
<keyword evidence="1" id="KW-0489">Methyltransferase</keyword>
<accession>A0A1C3TWQ5</accession>
<dbReference type="GO" id="GO:0032259">
    <property type="term" value="P:methylation"/>
    <property type="evidence" value="ECO:0007669"/>
    <property type="project" value="UniProtKB-KW"/>
</dbReference>
<organism evidence="1 2">
    <name type="scientific">Rhizobium miluonense</name>
    <dbReference type="NCBI Taxonomy" id="411945"/>
    <lineage>
        <taxon>Bacteria</taxon>
        <taxon>Pseudomonadati</taxon>
        <taxon>Pseudomonadota</taxon>
        <taxon>Alphaproteobacteria</taxon>
        <taxon>Hyphomicrobiales</taxon>
        <taxon>Rhizobiaceae</taxon>
        <taxon>Rhizobium/Agrobacterium group</taxon>
        <taxon>Rhizobium</taxon>
    </lineage>
</organism>
<gene>
    <name evidence="1" type="ORF">GA0061102_1001106</name>
</gene>
<keyword evidence="1" id="KW-0808">Transferase</keyword>
<dbReference type="RefSeq" id="WP_092843038.1">
    <property type="nucleotide sequence ID" value="NZ_FMAH01000001.1"/>
</dbReference>
<evidence type="ECO:0000313" key="2">
    <source>
        <dbReference type="Proteomes" id="UP000199435"/>
    </source>
</evidence>
<dbReference type="SUPFAM" id="SSF53335">
    <property type="entry name" value="S-adenosyl-L-methionine-dependent methyltransferases"/>
    <property type="match status" value="1"/>
</dbReference>
<name>A0A1C3TWQ5_9HYPH</name>
<sequence length="201" mass="23297">MNTRDWRFQYKSAMPHTQLSLQHTENARLLPDRGELLYRLPQGGVGAEIGAAFGDFTGEILEKNAPRELYLIDAWDTPRYQDGLQQIKTKYRGALENDRLRIVQGYSTVRLAEFPNSFFDWVYIDTNHSFETTWEELVISNSKVRPQGRIAGHDFCSGNVVDAVPYGVVEACTKFCKDFRWQFEYLTMESHGHFSFSLKRL</sequence>
<dbReference type="InterPro" id="IPR029063">
    <property type="entry name" value="SAM-dependent_MTases_sf"/>
</dbReference>
<reference evidence="2" key="1">
    <citation type="submission" date="2016-08" db="EMBL/GenBank/DDBJ databases">
        <authorList>
            <person name="Varghese N."/>
            <person name="Submissions Spin"/>
        </authorList>
    </citation>
    <scope>NUCLEOTIDE SEQUENCE [LARGE SCALE GENOMIC DNA]</scope>
    <source>
        <strain evidence="2">HAMBI 2971</strain>
    </source>
</reference>
<dbReference type="AlphaFoldDB" id="A0A1C3TWQ5"/>
<protein>
    <submittedName>
        <fullName evidence="1">Methyltransferase domain-containing protein</fullName>
    </submittedName>
</protein>